<dbReference type="Pfam" id="PF00679">
    <property type="entry name" value="EFG_C"/>
    <property type="match status" value="1"/>
</dbReference>
<dbReference type="InterPro" id="IPR000795">
    <property type="entry name" value="T_Tr_GTP-bd_dom"/>
</dbReference>
<proteinExistence type="predicted"/>
<dbReference type="PRINTS" id="PR00315">
    <property type="entry name" value="ELONGATNFCT"/>
</dbReference>
<evidence type="ECO:0000256" key="4">
    <source>
        <dbReference type="SAM" id="MobiDB-lite"/>
    </source>
</evidence>
<dbReference type="InterPro" id="IPR031157">
    <property type="entry name" value="G_TR_CS"/>
</dbReference>
<dbReference type="InterPro" id="IPR014721">
    <property type="entry name" value="Ribsml_uS5_D2-typ_fold_subgr"/>
</dbReference>
<evidence type="ECO:0000259" key="5">
    <source>
        <dbReference type="PROSITE" id="PS51722"/>
    </source>
</evidence>
<dbReference type="InterPro" id="IPR035647">
    <property type="entry name" value="EFG_III/V"/>
</dbReference>
<dbReference type="InterPro" id="IPR020568">
    <property type="entry name" value="Ribosomal_Su5_D2-typ_SF"/>
</dbReference>
<dbReference type="Pfam" id="PF03764">
    <property type="entry name" value="EFG_IV"/>
    <property type="match status" value="1"/>
</dbReference>
<dbReference type="EMBL" id="BAAAQN010000002">
    <property type="protein sequence ID" value="GAA2012747.1"/>
    <property type="molecule type" value="Genomic_DNA"/>
</dbReference>
<dbReference type="CDD" id="cd04168">
    <property type="entry name" value="TetM_like"/>
    <property type="match status" value="1"/>
</dbReference>
<dbReference type="Pfam" id="PF00009">
    <property type="entry name" value="GTP_EFTU"/>
    <property type="match status" value="1"/>
</dbReference>
<protein>
    <submittedName>
        <fullName evidence="6">Tetracycline resistance ribosomal protection protein Otr(A)</fullName>
    </submittedName>
</protein>
<comment type="caution">
    <text evidence="6">The sequence shown here is derived from an EMBL/GenBank/DDBJ whole genome shotgun (WGS) entry which is preliminary data.</text>
</comment>
<dbReference type="InterPro" id="IPR027417">
    <property type="entry name" value="P-loop_NTPase"/>
</dbReference>
<keyword evidence="2" id="KW-0648">Protein biosynthesis</keyword>
<evidence type="ECO:0000313" key="6">
    <source>
        <dbReference type="EMBL" id="GAA2012747.1"/>
    </source>
</evidence>
<dbReference type="PROSITE" id="PS00301">
    <property type="entry name" value="G_TR_1"/>
    <property type="match status" value="1"/>
</dbReference>
<keyword evidence="3" id="KW-0342">GTP-binding</keyword>
<evidence type="ECO:0000256" key="2">
    <source>
        <dbReference type="ARBA" id="ARBA00022917"/>
    </source>
</evidence>
<evidence type="ECO:0000256" key="1">
    <source>
        <dbReference type="ARBA" id="ARBA00022741"/>
    </source>
</evidence>
<dbReference type="Gene3D" id="3.40.50.300">
    <property type="entry name" value="P-loop containing nucleotide triphosphate hydrolases"/>
    <property type="match status" value="1"/>
</dbReference>
<keyword evidence="7" id="KW-1185">Reference proteome</keyword>
<feature type="region of interest" description="Disordered" evidence="4">
    <location>
        <begin position="316"/>
        <end position="338"/>
    </location>
</feature>
<name>A0ABP5F3B5_9ACTN</name>
<dbReference type="SUPFAM" id="SSF54211">
    <property type="entry name" value="Ribosomal protein S5 domain 2-like"/>
    <property type="match status" value="1"/>
</dbReference>
<dbReference type="RefSeq" id="WP_344663719.1">
    <property type="nucleotide sequence ID" value="NZ_BAAAQN010000002.1"/>
</dbReference>
<dbReference type="InterPro" id="IPR000640">
    <property type="entry name" value="EFG_V-like"/>
</dbReference>
<reference evidence="7" key="1">
    <citation type="journal article" date="2019" name="Int. J. Syst. Evol. Microbiol.">
        <title>The Global Catalogue of Microorganisms (GCM) 10K type strain sequencing project: providing services to taxonomists for standard genome sequencing and annotation.</title>
        <authorList>
            <consortium name="The Broad Institute Genomics Platform"/>
            <consortium name="The Broad Institute Genome Sequencing Center for Infectious Disease"/>
            <person name="Wu L."/>
            <person name="Ma J."/>
        </authorList>
    </citation>
    <scope>NUCLEOTIDE SEQUENCE [LARGE SCALE GENOMIC DNA]</scope>
    <source>
        <strain evidence="7">JCM 16014</strain>
    </source>
</reference>
<dbReference type="SUPFAM" id="SSF54980">
    <property type="entry name" value="EF-G C-terminal domain-like"/>
    <property type="match status" value="2"/>
</dbReference>
<dbReference type="PROSITE" id="PS51722">
    <property type="entry name" value="G_TR_2"/>
    <property type="match status" value="1"/>
</dbReference>
<dbReference type="SUPFAM" id="SSF52540">
    <property type="entry name" value="P-loop containing nucleoside triphosphate hydrolases"/>
    <property type="match status" value="1"/>
</dbReference>
<dbReference type="SMART" id="SM00889">
    <property type="entry name" value="EFG_IV"/>
    <property type="match status" value="1"/>
</dbReference>
<dbReference type="Proteomes" id="UP001500751">
    <property type="component" value="Unassembled WGS sequence"/>
</dbReference>
<dbReference type="InterPro" id="IPR009000">
    <property type="entry name" value="Transl_B-barrel_sf"/>
</dbReference>
<sequence>MPTVNIGILAHVDAGKTSLTERLLFETGVIARLGSVDAGTTQTDRGEIERRRGITIKSAVAAFEVGDLRVNLIDTPGHSDFVAEVERALGVLDGAVLVLSAVEGVQAHTRRLMKTLRRLRVPTLLFVNKVDRVGAREAELLADVRRLLTPAAVAVSAVEGVGTRTAVVRPAALADGDAAERLAERDDGILAALVEDRVPGERELGKRELWERELWAALAAQTARGEAYPVYFGSAMTGVGVGELIAGVRELLPRAGGDAEAALRGTVFAIERGRAGEKTAYVRVHDGVLRARDRTEYGTVTGLEVVGVGGSGGGRGGGAGAGAGGGGDAGGGGASGGGAGVAGPGDIARIRGLGGLQVGDRFGDDPEGRSTAAVRSDFATPSLETVVRAADGDATRLHAALVEMADQDPLINTRARPGGESSVLLYGEVQKEVIAATLAEEYGVEAVFEASRTVYTERPIGVGEHREDMNHYPSTRFRATLGFRVEPGPTGSGRVFRYETELGALPPVFHRTTEETVLHALEQGLDGWAVTDVAVTMVHSGFCSVTSVAGDYRKLAPFVLMRALAAARTTVHEPCHAFELDIPADTVSPVLSALIAHEAEIEASEGGTATWTLRGSLPARTVQEIEKVLPGLTRGEAVWLSHAAGDRPVRTRPEARARTDGNPGDLDAYLRYLALEKG</sequence>
<dbReference type="SUPFAM" id="SSF50447">
    <property type="entry name" value="Translation proteins"/>
    <property type="match status" value="1"/>
</dbReference>
<dbReference type="PANTHER" id="PTHR43261:SF1">
    <property type="entry name" value="RIBOSOME-RELEASING FACTOR 2, MITOCHONDRIAL"/>
    <property type="match status" value="1"/>
</dbReference>
<dbReference type="Gene3D" id="3.30.230.10">
    <property type="match status" value="1"/>
</dbReference>
<feature type="domain" description="Tr-type G" evidence="5">
    <location>
        <begin position="1"/>
        <end position="256"/>
    </location>
</feature>
<dbReference type="InterPro" id="IPR005225">
    <property type="entry name" value="Small_GTP-bd"/>
</dbReference>
<organism evidence="6 7">
    <name type="scientific">Catenulispora yoronensis</name>
    <dbReference type="NCBI Taxonomy" id="450799"/>
    <lineage>
        <taxon>Bacteria</taxon>
        <taxon>Bacillati</taxon>
        <taxon>Actinomycetota</taxon>
        <taxon>Actinomycetes</taxon>
        <taxon>Catenulisporales</taxon>
        <taxon>Catenulisporaceae</taxon>
        <taxon>Catenulispora</taxon>
    </lineage>
</organism>
<dbReference type="InterPro" id="IPR005517">
    <property type="entry name" value="Transl_elong_EFG/EF2_IV"/>
</dbReference>
<evidence type="ECO:0000313" key="7">
    <source>
        <dbReference type="Proteomes" id="UP001500751"/>
    </source>
</evidence>
<dbReference type="PRINTS" id="PR01037">
    <property type="entry name" value="TCRTETOQM"/>
</dbReference>
<gene>
    <name evidence="6" type="primary">otr(A)</name>
    <name evidence="6" type="ORF">GCM10009839_04070</name>
</gene>
<keyword evidence="1" id="KW-0547">Nucleotide-binding</keyword>
<dbReference type="PANTHER" id="PTHR43261">
    <property type="entry name" value="TRANSLATION ELONGATION FACTOR G-RELATED"/>
    <property type="match status" value="1"/>
</dbReference>
<dbReference type="NCBIfam" id="TIGR00231">
    <property type="entry name" value="small_GTP"/>
    <property type="match status" value="1"/>
</dbReference>
<evidence type="ECO:0000256" key="3">
    <source>
        <dbReference type="ARBA" id="ARBA00023134"/>
    </source>
</evidence>
<accession>A0ABP5F3B5</accession>